<dbReference type="InterPro" id="IPR036278">
    <property type="entry name" value="Sialidase_sf"/>
</dbReference>
<dbReference type="EMBL" id="JACEFB010000016">
    <property type="protein sequence ID" value="MBA2227630.1"/>
    <property type="molecule type" value="Genomic_DNA"/>
</dbReference>
<dbReference type="AlphaFoldDB" id="A0A7V8VGI1"/>
<evidence type="ECO:0000313" key="3">
    <source>
        <dbReference type="Proteomes" id="UP000542342"/>
    </source>
</evidence>
<gene>
    <name evidence="2" type="ORF">H0921_15840</name>
</gene>
<feature type="region of interest" description="Disordered" evidence="1">
    <location>
        <begin position="870"/>
        <end position="898"/>
    </location>
</feature>
<comment type="caution">
    <text evidence="2">The sequence shown here is derived from an EMBL/GenBank/DDBJ whole genome shotgun (WGS) entry which is preliminary data.</text>
</comment>
<sequence>MGIDTGRTWKRFRWLGLLVILLALILSRSELSSLEPTTRTETDLVQWEVATFEADITIPLGHPCMGGGVADAKEIVDPLWAKGFVLRPAGVRQKDDERLASVPAGKSAYFPLVVVALDWCQCNNDSYDRWREALAEAAGTTRERVFLATVHQHDAPICDLRAQQLLDQAGKKGWHCDPQFHETAVQRTVRALRTALDKPKRITHIGLGQAKVERIASNRRVVSADGRISWSRGSRSGDIFNAPEGEIDPWLKTISFWDGDTPILAWSCYAVHPMSYYGQGQVSADFPGLARARRQRDDPRVFQMYFTGCAGDVTAGKYNTGTPENRPQLAERLYQAMLAAWKNTQRFPLQSADFRSAPLYLPPRDEGKFTVAQMRRILADEKATRWQRISAAMGLSWRERVAAGRPIDVPCLDFNRGQALFLVLPAEAFVGYQLAAQKLRPDSFVMAVGFGDGAPGYIPTDRCWKEGYNDDYCWVAPMTDAILLDVLRQVLNVPESDASKVPPPLLAEKTAWNARIPLIRREVIYQELSPTFQWFHPRAAAIPPTGDSPHPTVILTLQKHLVASDYYSGLYVMRSEDLGRTWQGPKPVPELDWIRQPDGTVLAMCDVTPGYHPLTGKVIALGCSVYYDSQGRQLQDRPRCSQVAYAVYDPKTDRWARWQILELPPLEKFQFLARNGCGQWVVENDGSLLVPIYFAPRANMPFAVTVLRCRFDGQKLIYREHGDELFLNEVRGLSEPSLIQCGGMYYLTIRHDRRGYVTRSKDGLHWEPLRPWTFDDGSELGSYNTQQHWVCHEGELYLVYTRRGAQNDHIPRHRAPLWIARVDRDKLQVLRSTEQVVLPERGAMMGNFGAAPVTSREWWITVGENLLPQRTANRTKPDPRGADGSVLLGRLTWPKSER</sequence>
<dbReference type="RefSeq" id="WP_194539489.1">
    <property type="nucleotide sequence ID" value="NZ_JACEFB010000016.1"/>
</dbReference>
<dbReference type="SUPFAM" id="SSF50939">
    <property type="entry name" value="Sialidases"/>
    <property type="match status" value="1"/>
</dbReference>
<protein>
    <submittedName>
        <fullName evidence="2">Exo-alpha-sialidase</fullName>
    </submittedName>
</protein>
<keyword evidence="3" id="KW-1185">Reference proteome</keyword>
<dbReference type="CDD" id="cd15482">
    <property type="entry name" value="Sialidase_non-viral"/>
    <property type="match status" value="1"/>
</dbReference>
<name>A0A7V8VGI1_9BACT</name>
<proteinExistence type="predicted"/>
<reference evidence="2 3" key="1">
    <citation type="submission" date="2020-07" db="EMBL/GenBank/DDBJ databases">
        <title>Thermogemmata thermophila gen. nov., sp. nov., a novel moderate thermophilic planctomycete from a Kamchatka hot spring.</title>
        <authorList>
            <person name="Elcheninov A.G."/>
            <person name="Podosokorskaya O.A."/>
            <person name="Kovaleva O.L."/>
            <person name="Novikov A."/>
            <person name="Bonch-Osmolovskaya E.A."/>
            <person name="Toshchakov S.V."/>
            <person name="Kublanov I.V."/>
        </authorList>
    </citation>
    <scope>NUCLEOTIDE SEQUENCE [LARGE SCALE GENOMIC DNA]</scope>
    <source>
        <strain evidence="2 3">2918</strain>
    </source>
</reference>
<evidence type="ECO:0000256" key="1">
    <source>
        <dbReference type="SAM" id="MobiDB-lite"/>
    </source>
</evidence>
<organism evidence="2 3">
    <name type="scientific">Thermogemmata fonticola</name>
    <dbReference type="NCBI Taxonomy" id="2755323"/>
    <lineage>
        <taxon>Bacteria</taxon>
        <taxon>Pseudomonadati</taxon>
        <taxon>Planctomycetota</taxon>
        <taxon>Planctomycetia</taxon>
        <taxon>Gemmatales</taxon>
        <taxon>Gemmataceae</taxon>
        <taxon>Thermogemmata</taxon>
    </lineage>
</organism>
<accession>A0A7V8VGI1</accession>
<dbReference type="Proteomes" id="UP000542342">
    <property type="component" value="Unassembled WGS sequence"/>
</dbReference>
<evidence type="ECO:0000313" key="2">
    <source>
        <dbReference type="EMBL" id="MBA2227630.1"/>
    </source>
</evidence>
<dbReference type="Gene3D" id="2.120.10.10">
    <property type="match status" value="1"/>
</dbReference>